<dbReference type="GO" id="GO:0030422">
    <property type="term" value="P:siRNA processing"/>
    <property type="evidence" value="ECO:0000318"/>
    <property type="project" value="GO_Central"/>
</dbReference>
<dbReference type="GO" id="GO:0010267">
    <property type="term" value="P:ta-siRNA processing"/>
    <property type="evidence" value="ECO:0007669"/>
    <property type="project" value="UniProtKB-ARBA"/>
</dbReference>
<accession>A0A022QPK1</accession>
<sequence length="818" mass="91398">ESLWDPSNMYLLLPLESEDIPLKINWTGIESCVSAVEFLRINAVLNFQKPEITDGNSSPVASDPPIATKFSDDNNVIHLANISASVDSLKEMVVVAIHTGRIYSILDSVANTSAESPFEGDSDTNYSSFADYYLKKYCIVLKHPEQPLLLLKQGHNSHNLLVDFRNEGVPLENKSGGKKVVEKPQQHAHMPPELLVGININTEILKSFYLLPSLMHRIESLMLASQLRDEISRHGCNFNISSSLILEALTTLRCNESFSMERLELLGDSVLKYAVSCHLFLKYPKKHEGQLSSIRSNIVCNSALHKLGTNRRLQEYVRDCAFDPRRWAAPGQRTIWPSPCDHGLEMTEVPLDDIKYYGEDKKLMLGKACDLGHRWMLSKTISDCVESLIGAYYVGGGLNAALSLMKWLGVEAEIEHSLIDEAIKVASLYCYAPKVDEIGVIESKIGYKFCTKGLLLEAITHATGPEQGVGYCYQRLEFLGDAVLDVLITLHLYESHRNVDPGELTDLRSASVNNDSFALAAVRWNLHPHLLHGSLHLDNQISAFVKIALGDLVESITGAVFIDSKLDLEQVWKVMKPILSPIVTPDKLELQPSRELIELCDYLGYFIKENFNAKGDLVQVELKLQLEDALLNGQGSGPTRKAARGMAALRILKQLEKRGITSSKRKKHETDDVDPTWSKDVETSESARKKQKVHELQQQQQPGINRDLVSSESTEIPVVPPIEMKKGGPRQSLYELCKKQQWPMPSFETMEQKSRTPIQIGDATGFNSFESQICLTIPDFGKIELTGEARADKKSSFDSAALVMLYELVRRGKLVIGQ</sequence>
<keyword evidence="7" id="KW-0255">Endonuclease</keyword>
<dbReference type="PANTHER" id="PTHR14950:SF46">
    <property type="entry name" value="ENDORIBONUCLEASE DICER HOMOLOG 3"/>
    <property type="match status" value="1"/>
</dbReference>
<dbReference type="SMART" id="SM00535">
    <property type="entry name" value="RIBOc"/>
    <property type="match status" value="2"/>
</dbReference>
<dbReference type="FunFam" id="2.170.260.10:FF:000004">
    <property type="entry name" value="Dicer-like 104"/>
    <property type="match status" value="1"/>
</dbReference>
<keyword evidence="21" id="KW-1185">Reference proteome</keyword>
<dbReference type="SUPFAM" id="SSF69065">
    <property type="entry name" value="RNase III domain-like"/>
    <property type="match status" value="2"/>
</dbReference>
<dbReference type="InterPro" id="IPR036389">
    <property type="entry name" value="RNase_III_sf"/>
</dbReference>
<dbReference type="PROSITE" id="PS50821">
    <property type="entry name" value="PAZ"/>
    <property type="match status" value="1"/>
</dbReference>
<dbReference type="GO" id="GO:0005737">
    <property type="term" value="C:cytoplasm"/>
    <property type="evidence" value="ECO:0000318"/>
    <property type="project" value="GO_Central"/>
</dbReference>
<evidence type="ECO:0000256" key="3">
    <source>
        <dbReference type="ARBA" id="ARBA00004123"/>
    </source>
</evidence>
<evidence type="ECO:0000313" key="21">
    <source>
        <dbReference type="Proteomes" id="UP000030748"/>
    </source>
</evidence>
<dbReference type="GO" id="GO:0004386">
    <property type="term" value="F:helicase activity"/>
    <property type="evidence" value="ECO:0007669"/>
    <property type="project" value="UniProtKB-KW"/>
</dbReference>
<keyword evidence="11 15" id="KW-0694">RNA-binding</keyword>
<proteinExistence type="predicted"/>
<dbReference type="PROSITE" id="PS50142">
    <property type="entry name" value="RNASE_3_2"/>
    <property type="match status" value="2"/>
</dbReference>
<dbReference type="Gene3D" id="2.170.260.10">
    <property type="entry name" value="paz domain"/>
    <property type="match status" value="1"/>
</dbReference>
<evidence type="ECO:0000256" key="2">
    <source>
        <dbReference type="ARBA" id="ARBA00001946"/>
    </source>
</evidence>
<dbReference type="PROSITE" id="PS00517">
    <property type="entry name" value="RNASE_3_1"/>
    <property type="match status" value="1"/>
</dbReference>
<dbReference type="InterPro" id="IPR036085">
    <property type="entry name" value="PAZ_dom_sf"/>
</dbReference>
<keyword evidence="10" id="KW-0067">ATP-binding</keyword>
<keyword evidence="4" id="KW-0540">Nuclease</keyword>
<dbReference type="Proteomes" id="UP000030748">
    <property type="component" value="Unassembled WGS sequence"/>
</dbReference>
<evidence type="ECO:0000256" key="4">
    <source>
        <dbReference type="ARBA" id="ARBA00022722"/>
    </source>
</evidence>
<dbReference type="InterPro" id="IPR000999">
    <property type="entry name" value="RNase_III_dom"/>
</dbReference>
<evidence type="ECO:0000256" key="1">
    <source>
        <dbReference type="ARBA" id="ARBA00001936"/>
    </source>
</evidence>
<evidence type="ECO:0000256" key="5">
    <source>
        <dbReference type="ARBA" id="ARBA00022737"/>
    </source>
</evidence>
<dbReference type="GO" id="GO:0005634">
    <property type="term" value="C:nucleus"/>
    <property type="evidence" value="ECO:0000318"/>
    <property type="project" value="GO_Central"/>
</dbReference>
<feature type="compositionally biased region" description="Basic and acidic residues" evidence="16">
    <location>
        <begin position="677"/>
        <end position="688"/>
    </location>
</feature>
<dbReference type="eggNOG" id="KOG0701">
    <property type="taxonomic scope" value="Eukaryota"/>
</dbReference>
<keyword evidence="12" id="KW-0943">RNA-mediated gene silencing</keyword>
<evidence type="ECO:0000256" key="12">
    <source>
        <dbReference type="ARBA" id="ARBA00023158"/>
    </source>
</evidence>
<dbReference type="PROSITE" id="PS50137">
    <property type="entry name" value="DS_RBD"/>
    <property type="match status" value="1"/>
</dbReference>
<keyword evidence="5" id="KW-0677">Repeat</keyword>
<evidence type="ECO:0000259" key="17">
    <source>
        <dbReference type="PROSITE" id="PS50137"/>
    </source>
</evidence>
<evidence type="ECO:0000256" key="13">
    <source>
        <dbReference type="ARBA" id="ARBA00023211"/>
    </source>
</evidence>
<keyword evidence="14" id="KW-0539">Nucleus</keyword>
<feature type="region of interest" description="Disordered" evidence="16">
    <location>
        <begin position="660"/>
        <end position="712"/>
    </location>
</feature>
<organism evidence="20 21">
    <name type="scientific">Erythranthe guttata</name>
    <name type="common">Yellow monkey flower</name>
    <name type="synonym">Mimulus guttatus</name>
    <dbReference type="NCBI Taxonomy" id="4155"/>
    <lineage>
        <taxon>Eukaryota</taxon>
        <taxon>Viridiplantae</taxon>
        <taxon>Streptophyta</taxon>
        <taxon>Embryophyta</taxon>
        <taxon>Tracheophyta</taxon>
        <taxon>Spermatophyta</taxon>
        <taxon>Magnoliopsida</taxon>
        <taxon>eudicotyledons</taxon>
        <taxon>Gunneridae</taxon>
        <taxon>Pentapetalae</taxon>
        <taxon>asterids</taxon>
        <taxon>lamiids</taxon>
        <taxon>Lamiales</taxon>
        <taxon>Phrymaceae</taxon>
        <taxon>Erythranthe</taxon>
    </lineage>
</organism>
<comment type="cofactor">
    <cofactor evidence="2">
        <name>Mg(2+)</name>
        <dbReference type="ChEBI" id="CHEBI:18420"/>
    </cofactor>
</comment>
<evidence type="ECO:0000259" key="19">
    <source>
        <dbReference type="PROSITE" id="PS50821"/>
    </source>
</evidence>
<dbReference type="SMART" id="SM00949">
    <property type="entry name" value="PAZ"/>
    <property type="match status" value="1"/>
</dbReference>
<feature type="non-terminal residue" evidence="20">
    <location>
        <position position="1"/>
    </location>
</feature>
<evidence type="ECO:0000259" key="18">
    <source>
        <dbReference type="PROSITE" id="PS50142"/>
    </source>
</evidence>
<name>A0A022QPK1_ERYGU</name>
<dbReference type="GO" id="GO:0005524">
    <property type="term" value="F:ATP binding"/>
    <property type="evidence" value="ECO:0007669"/>
    <property type="project" value="UniProtKB-KW"/>
</dbReference>
<feature type="domain" description="RNase III" evidence="18">
    <location>
        <begin position="227"/>
        <end position="397"/>
    </location>
</feature>
<evidence type="ECO:0000256" key="15">
    <source>
        <dbReference type="PROSITE-ProRule" id="PRU00266"/>
    </source>
</evidence>
<keyword evidence="9" id="KW-0347">Helicase</keyword>
<evidence type="ECO:0000256" key="16">
    <source>
        <dbReference type="SAM" id="MobiDB-lite"/>
    </source>
</evidence>
<dbReference type="Gene3D" id="3.30.160.20">
    <property type="match status" value="1"/>
</dbReference>
<dbReference type="EMBL" id="KI631268">
    <property type="protein sequence ID" value="EYU29223.1"/>
    <property type="molecule type" value="Genomic_DNA"/>
</dbReference>
<dbReference type="InterPro" id="IPR003100">
    <property type="entry name" value="PAZ_dom"/>
</dbReference>
<evidence type="ECO:0000256" key="9">
    <source>
        <dbReference type="ARBA" id="ARBA00022806"/>
    </source>
</evidence>
<keyword evidence="13" id="KW-0464">Manganese</keyword>
<evidence type="ECO:0000256" key="6">
    <source>
        <dbReference type="ARBA" id="ARBA00022741"/>
    </source>
</evidence>
<dbReference type="STRING" id="4155.A0A022QPK1"/>
<dbReference type="CDD" id="cd00593">
    <property type="entry name" value="RIBOc"/>
    <property type="match status" value="2"/>
</dbReference>
<keyword evidence="6" id="KW-0547">Nucleotide-binding</keyword>
<reference evidence="20 21" key="1">
    <citation type="journal article" date="2013" name="Proc. Natl. Acad. Sci. U.S.A.">
        <title>Fine-scale variation in meiotic recombination in Mimulus inferred from population shotgun sequencing.</title>
        <authorList>
            <person name="Hellsten U."/>
            <person name="Wright K.M."/>
            <person name="Jenkins J."/>
            <person name="Shu S."/>
            <person name="Yuan Y."/>
            <person name="Wessler S.R."/>
            <person name="Schmutz J."/>
            <person name="Willis J.H."/>
            <person name="Rokhsar D.S."/>
        </authorList>
    </citation>
    <scope>NUCLEOTIDE SEQUENCE [LARGE SCALE GENOMIC DNA]</scope>
    <source>
        <strain evidence="21">cv. DUN x IM62</strain>
    </source>
</reference>
<evidence type="ECO:0000256" key="10">
    <source>
        <dbReference type="ARBA" id="ARBA00022840"/>
    </source>
</evidence>
<evidence type="ECO:0000256" key="14">
    <source>
        <dbReference type="ARBA" id="ARBA00023242"/>
    </source>
</evidence>
<evidence type="ECO:0000256" key="7">
    <source>
        <dbReference type="ARBA" id="ARBA00022759"/>
    </source>
</evidence>
<dbReference type="FunFam" id="1.10.1520.10:FF:000008">
    <property type="entry name" value="Dicer-like 104"/>
    <property type="match status" value="1"/>
</dbReference>
<dbReference type="GO" id="GO:0003723">
    <property type="term" value="F:RNA binding"/>
    <property type="evidence" value="ECO:0000318"/>
    <property type="project" value="GO_Central"/>
</dbReference>
<dbReference type="Pfam" id="PF02170">
    <property type="entry name" value="PAZ"/>
    <property type="match status" value="1"/>
</dbReference>
<feature type="domain" description="RNase III" evidence="18">
    <location>
        <begin position="438"/>
        <end position="565"/>
    </location>
</feature>
<dbReference type="GO" id="GO:0004525">
    <property type="term" value="F:ribonuclease III activity"/>
    <property type="evidence" value="ECO:0000318"/>
    <property type="project" value="GO_Central"/>
</dbReference>
<dbReference type="AlphaFoldDB" id="A0A022QPK1"/>
<evidence type="ECO:0000313" key="20">
    <source>
        <dbReference type="EMBL" id="EYU29223.1"/>
    </source>
</evidence>
<keyword evidence="8" id="KW-0378">Hydrolase</keyword>
<gene>
    <name evidence="20" type="ORF">MIMGU_mgv1a0001672mg</name>
</gene>
<feature type="domain" description="PAZ" evidence="19">
    <location>
        <begin position="75"/>
        <end position="199"/>
    </location>
</feature>
<dbReference type="PANTHER" id="PTHR14950">
    <property type="entry name" value="DICER-RELATED"/>
    <property type="match status" value="1"/>
</dbReference>
<feature type="domain" description="DRBM" evidence="17">
    <location>
        <begin position="622"/>
        <end position="657"/>
    </location>
</feature>
<evidence type="ECO:0000256" key="8">
    <source>
        <dbReference type="ARBA" id="ARBA00022801"/>
    </source>
</evidence>
<evidence type="ECO:0000256" key="11">
    <source>
        <dbReference type="ARBA" id="ARBA00022884"/>
    </source>
</evidence>
<dbReference type="Pfam" id="PF00636">
    <property type="entry name" value="Ribonuclease_3"/>
    <property type="match status" value="2"/>
</dbReference>
<comment type="subcellular location">
    <subcellularLocation>
        <location evidence="3">Nucleus</location>
    </subcellularLocation>
</comment>
<comment type="cofactor">
    <cofactor evidence="1">
        <name>Mn(2+)</name>
        <dbReference type="ChEBI" id="CHEBI:29035"/>
    </cofactor>
</comment>
<dbReference type="InterPro" id="IPR014720">
    <property type="entry name" value="dsRBD_dom"/>
</dbReference>
<dbReference type="SUPFAM" id="SSF101690">
    <property type="entry name" value="PAZ domain"/>
    <property type="match status" value="1"/>
</dbReference>
<dbReference type="Gene3D" id="1.10.1520.10">
    <property type="entry name" value="Ribonuclease III domain"/>
    <property type="match status" value="2"/>
</dbReference>
<protein>
    <submittedName>
        <fullName evidence="20">Uncharacterized protein</fullName>
    </submittedName>
</protein>